<protein>
    <recommendedName>
        <fullName evidence="5">DUF2267 domain-containing protein</fullName>
    </recommendedName>
</protein>
<keyword evidence="2" id="KW-1133">Transmembrane helix</keyword>
<feature type="transmembrane region" description="Helical" evidence="2">
    <location>
        <begin position="193"/>
        <end position="213"/>
    </location>
</feature>
<name>A0A7W7GPT9_9MICC</name>
<evidence type="ECO:0008006" key="5">
    <source>
        <dbReference type="Google" id="ProtNLM"/>
    </source>
</evidence>
<dbReference type="Proteomes" id="UP000540191">
    <property type="component" value="Unassembled WGS sequence"/>
</dbReference>
<organism evidence="3 4">
    <name type="scientific">Micrococcus cohnii</name>
    <dbReference type="NCBI Taxonomy" id="993416"/>
    <lineage>
        <taxon>Bacteria</taxon>
        <taxon>Bacillati</taxon>
        <taxon>Actinomycetota</taxon>
        <taxon>Actinomycetes</taxon>
        <taxon>Micrococcales</taxon>
        <taxon>Micrococcaceae</taxon>
        <taxon>Micrococcus</taxon>
    </lineage>
</organism>
<dbReference type="EMBL" id="JACHNA010000001">
    <property type="protein sequence ID" value="MBB4736064.1"/>
    <property type="molecule type" value="Genomic_DNA"/>
</dbReference>
<evidence type="ECO:0000256" key="2">
    <source>
        <dbReference type="SAM" id="Phobius"/>
    </source>
</evidence>
<accession>A0A7W7GPT9</accession>
<sequence>MAHVLGSRLRVVVAADPGLPERRAGRIRERLQRALDAAFSVPVTLELRTAMLRLRSDDALDPADAVRFDDEYARADVLLLLTEMPRLTEGRPLIADVHPDQQVAVVSLPSLGVARVGARLVDVLVACAVRMAPESAATGHSQQGITWAQWQVADADTGQLALHSEASSGGLRMVVGMVAGNEPRRTAPQLSSALAAASATGAFGIFYSSIWAMSDYLTTVRLISIGVLAMTVMVWWLVASNRLWDEPGRGGVGKARVVLLYNLSTVLTIALCVLWLYVMLVVLILLGGLIVIDPDYMATVIRGDPTFSSYLDIAWLSAAMGVVAGALGSNFDQQTDLRSLTHGQRERQRRRTVEDEGTAQSGA</sequence>
<evidence type="ECO:0000256" key="1">
    <source>
        <dbReference type="SAM" id="MobiDB-lite"/>
    </source>
</evidence>
<proteinExistence type="predicted"/>
<evidence type="ECO:0000313" key="4">
    <source>
        <dbReference type="Proteomes" id="UP000540191"/>
    </source>
</evidence>
<dbReference type="AlphaFoldDB" id="A0A7W7GPT9"/>
<feature type="transmembrane region" description="Helical" evidence="2">
    <location>
        <begin position="259"/>
        <end position="292"/>
    </location>
</feature>
<comment type="caution">
    <text evidence="3">The sequence shown here is derived from an EMBL/GenBank/DDBJ whole genome shotgun (WGS) entry which is preliminary data.</text>
</comment>
<feature type="transmembrane region" description="Helical" evidence="2">
    <location>
        <begin position="312"/>
        <end position="331"/>
    </location>
</feature>
<feature type="compositionally biased region" description="Basic and acidic residues" evidence="1">
    <location>
        <begin position="343"/>
        <end position="354"/>
    </location>
</feature>
<keyword evidence="4" id="KW-1185">Reference proteome</keyword>
<gene>
    <name evidence="3" type="ORF">HDA30_001572</name>
</gene>
<evidence type="ECO:0000313" key="3">
    <source>
        <dbReference type="EMBL" id="MBB4736064.1"/>
    </source>
</evidence>
<keyword evidence="2" id="KW-0812">Transmembrane</keyword>
<dbReference type="RefSeq" id="WP_184241686.1">
    <property type="nucleotide sequence ID" value="NZ_JACHNA010000001.1"/>
</dbReference>
<feature type="transmembrane region" description="Helical" evidence="2">
    <location>
        <begin position="219"/>
        <end position="238"/>
    </location>
</feature>
<reference evidence="3 4" key="1">
    <citation type="submission" date="2020-08" db="EMBL/GenBank/DDBJ databases">
        <title>Sequencing the genomes of 1000 actinobacteria strains.</title>
        <authorList>
            <person name="Klenk H.-P."/>
        </authorList>
    </citation>
    <scope>NUCLEOTIDE SEQUENCE [LARGE SCALE GENOMIC DNA]</scope>
    <source>
        <strain evidence="3 4">DSM 23974</strain>
    </source>
</reference>
<keyword evidence="2" id="KW-0472">Membrane</keyword>
<feature type="region of interest" description="Disordered" evidence="1">
    <location>
        <begin position="340"/>
        <end position="363"/>
    </location>
</feature>